<dbReference type="InterPro" id="IPR011006">
    <property type="entry name" value="CheY-like_superfamily"/>
</dbReference>
<evidence type="ECO:0000256" key="1">
    <source>
        <dbReference type="PROSITE-ProRule" id="PRU00169"/>
    </source>
</evidence>
<dbReference type="EMBL" id="CP149822">
    <property type="protein sequence ID" value="WZN41348.1"/>
    <property type="molecule type" value="Genomic_DNA"/>
</dbReference>
<dbReference type="RefSeq" id="WP_341836202.1">
    <property type="nucleotide sequence ID" value="NZ_CP149822.1"/>
</dbReference>
<keyword evidence="4" id="KW-0238">DNA-binding</keyword>
<evidence type="ECO:0000313" key="5">
    <source>
        <dbReference type="Proteomes" id="UP001485459"/>
    </source>
</evidence>
<dbReference type="PROSITE" id="PS50930">
    <property type="entry name" value="HTH_LYTTR"/>
    <property type="match status" value="1"/>
</dbReference>
<sequence>MGIQCIVVDDEPLAVQVITEFIRKMPELSLAGTFNNPLEALAFLRREPSVKLVFLDIQMPELSGIEFMQLRQRGVDVIIVSAYDEYAVDGFQYDAVDYLLKPVPFDRFVKAVQKVTEKHPLQPPVPAQPDFIFIRTDKRIIRLNFSEILFVEALRNYVAIQTASQKILTLQNLRSFEEALPPRQFIRVHKSFIVAMNKIDSVEKQRIFMGQHMVPVGDTYVKQFYEAMGMS</sequence>
<name>A0ABZ2YPC0_9BACT</name>
<feature type="domain" description="HTH LytTR-type" evidence="3">
    <location>
        <begin position="132"/>
        <end position="230"/>
    </location>
</feature>
<dbReference type="PANTHER" id="PTHR37299">
    <property type="entry name" value="TRANSCRIPTIONAL REGULATOR-RELATED"/>
    <property type="match status" value="1"/>
</dbReference>
<dbReference type="InterPro" id="IPR007492">
    <property type="entry name" value="LytTR_DNA-bd_dom"/>
</dbReference>
<feature type="domain" description="Response regulatory" evidence="2">
    <location>
        <begin position="4"/>
        <end position="116"/>
    </location>
</feature>
<organism evidence="4 5">
    <name type="scientific">Chitinophaga pollutisoli</name>
    <dbReference type="NCBI Taxonomy" id="3133966"/>
    <lineage>
        <taxon>Bacteria</taxon>
        <taxon>Pseudomonadati</taxon>
        <taxon>Bacteroidota</taxon>
        <taxon>Chitinophagia</taxon>
        <taxon>Chitinophagales</taxon>
        <taxon>Chitinophagaceae</taxon>
        <taxon>Chitinophaga</taxon>
    </lineage>
</organism>
<dbReference type="PANTHER" id="PTHR37299:SF1">
    <property type="entry name" value="STAGE 0 SPORULATION PROTEIN A HOMOLOG"/>
    <property type="match status" value="1"/>
</dbReference>
<dbReference type="GO" id="GO:0003677">
    <property type="term" value="F:DNA binding"/>
    <property type="evidence" value="ECO:0007669"/>
    <property type="project" value="UniProtKB-KW"/>
</dbReference>
<feature type="modified residue" description="4-aspartylphosphate" evidence="1">
    <location>
        <position position="56"/>
    </location>
</feature>
<dbReference type="Gene3D" id="3.40.50.2300">
    <property type="match status" value="1"/>
</dbReference>
<dbReference type="InterPro" id="IPR046947">
    <property type="entry name" value="LytR-like"/>
</dbReference>
<evidence type="ECO:0000259" key="2">
    <source>
        <dbReference type="PROSITE" id="PS50110"/>
    </source>
</evidence>
<dbReference type="InterPro" id="IPR001789">
    <property type="entry name" value="Sig_transdc_resp-reg_receiver"/>
</dbReference>
<proteinExistence type="predicted"/>
<gene>
    <name evidence="4" type="ORF">WJU16_25620</name>
</gene>
<reference evidence="5" key="1">
    <citation type="submission" date="2024-03" db="EMBL/GenBank/DDBJ databases">
        <title>Chitinophaga horti sp. nov., isolated from garden soil.</title>
        <authorList>
            <person name="Lee D.S."/>
            <person name="Han D.M."/>
            <person name="Baek J.H."/>
            <person name="Choi D.G."/>
            <person name="Jeon J.H."/>
            <person name="Jeon C.O."/>
        </authorList>
    </citation>
    <scope>NUCLEOTIDE SEQUENCE [LARGE SCALE GENOMIC DNA]</scope>
    <source>
        <strain evidence="5">GPA1</strain>
    </source>
</reference>
<keyword evidence="1" id="KW-0597">Phosphoprotein</keyword>
<dbReference type="SMART" id="SM00850">
    <property type="entry name" value="LytTR"/>
    <property type="match status" value="1"/>
</dbReference>
<accession>A0ABZ2YPC0</accession>
<dbReference type="Pfam" id="PF04397">
    <property type="entry name" value="LytTR"/>
    <property type="match status" value="1"/>
</dbReference>
<dbReference type="Pfam" id="PF00072">
    <property type="entry name" value="Response_reg"/>
    <property type="match status" value="1"/>
</dbReference>
<dbReference type="SUPFAM" id="SSF52172">
    <property type="entry name" value="CheY-like"/>
    <property type="match status" value="1"/>
</dbReference>
<dbReference type="Proteomes" id="UP001485459">
    <property type="component" value="Chromosome"/>
</dbReference>
<dbReference type="Gene3D" id="2.40.50.1020">
    <property type="entry name" value="LytTr DNA-binding domain"/>
    <property type="match status" value="1"/>
</dbReference>
<dbReference type="SMART" id="SM00448">
    <property type="entry name" value="REC"/>
    <property type="match status" value="1"/>
</dbReference>
<keyword evidence="5" id="KW-1185">Reference proteome</keyword>
<evidence type="ECO:0000259" key="3">
    <source>
        <dbReference type="PROSITE" id="PS50930"/>
    </source>
</evidence>
<protein>
    <submittedName>
        <fullName evidence="4">LytTR family DNA-binding domain-containing protein</fullName>
    </submittedName>
</protein>
<dbReference type="PROSITE" id="PS50110">
    <property type="entry name" value="RESPONSE_REGULATORY"/>
    <property type="match status" value="1"/>
</dbReference>
<evidence type="ECO:0000313" key="4">
    <source>
        <dbReference type="EMBL" id="WZN41348.1"/>
    </source>
</evidence>